<dbReference type="RefSeq" id="WP_150972734.1">
    <property type="nucleotide sequence ID" value="NZ_VZDO01000019.1"/>
</dbReference>
<evidence type="ECO:0000256" key="3">
    <source>
        <dbReference type="PIRSR" id="PIRSR000097-3"/>
    </source>
</evidence>
<sequence>MKTATLPDGSAVPVMGQGTWMMAESRGSRDEEIAALRAGIDLGMTLVDTAEIYAHGRSEELVGEAIAGRRDEVFLVSKVAPHHASRTGTRRACEASLKRLGTDRLDLYLLHWPGGVPLGETVEALAALKQDGLIRNWGVSNFDTEEMEELFALPGGEDCATNQILYNLEERGPEFDLLPWMAERGVPAMAYSPVGQGGALLDHPVLHRVAQHHRASPAQVALAFLVDGDDVIAIPKAGSATHVRENAAAADLVLGLNDRHELDAAFPPPKEKRPLAVI</sequence>
<proteinExistence type="predicted"/>
<evidence type="ECO:0000259" key="4">
    <source>
        <dbReference type="Pfam" id="PF00248"/>
    </source>
</evidence>
<dbReference type="PIRSF" id="PIRSF000097">
    <property type="entry name" value="AKR"/>
    <property type="match status" value="1"/>
</dbReference>
<evidence type="ECO:0000256" key="2">
    <source>
        <dbReference type="PIRSR" id="PIRSR000097-2"/>
    </source>
</evidence>
<feature type="binding site" evidence="2">
    <location>
        <position position="111"/>
    </location>
    <ligand>
        <name>substrate</name>
    </ligand>
</feature>
<dbReference type="PRINTS" id="PR00069">
    <property type="entry name" value="ALDKETRDTASE"/>
</dbReference>
<dbReference type="GO" id="GO:0016491">
    <property type="term" value="F:oxidoreductase activity"/>
    <property type="evidence" value="ECO:0007669"/>
    <property type="project" value="InterPro"/>
</dbReference>
<dbReference type="CDD" id="cd19138">
    <property type="entry name" value="AKR_YeaE"/>
    <property type="match status" value="1"/>
</dbReference>
<dbReference type="InterPro" id="IPR020471">
    <property type="entry name" value="AKR"/>
</dbReference>
<dbReference type="Pfam" id="PF00248">
    <property type="entry name" value="Aldo_ket_red"/>
    <property type="match status" value="1"/>
</dbReference>
<dbReference type="Gene3D" id="3.20.20.100">
    <property type="entry name" value="NADP-dependent oxidoreductase domain"/>
    <property type="match status" value="1"/>
</dbReference>
<dbReference type="PANTHER" id="PTHR43638:SF3">
    <property type="entry name" value="ALDEHYDE REDUCTASE"/>
    <property type="match status" value="1"/>
</dbReference>
<reference evidence="5 6" key="1">
    <citation type="submission" date="2019-09" db="EMBL/GenBank/DDBJ databases">
        <title>YIM 132180 draft genome.</title>
        <authorList>
            <person name="Zhang K."/>
        </authorList>
    </citation>
    <scope>NUCLEOTIDE SEQUENCE [LARGE SCALE GENOMIC DNA]</scope>
    <source>
        <strain evidence="5 6">YIM 132180</strain>
    </source>
</reference>
<dbReference type="AlphaFoldDB" id="A0A7V7TUW6"/>
<accession>A0A7V7TUW6</accession>
<dbReference type="PANTHER" id="PTHR43638">
    <property type="entry name" value="OXIDOREDUCTASE, ALDO/KETO REDUCTASE FAMILY PROTEIN"/>
    <property type="match status" value="1"/>
</dbReference>
<dbReference type="EMBL" id="VZDO01000019">
    <property type="protein sequence ID" value="KAB0677082.1"/>
    <property type="molecule type" value="Genomic_DNA"/>
</dbReference>
<dbReference type="InterPro" id="IPR023210">
    <property type="entry name" value="NADP_OxRdtase_dom"/>
</dbReference>
<feature type="domain" description="NADP-dependent oxidoreductase" evidence="4">
    <location>
        <begin position="15"/>
        <end position="263"/>
    </location>
</feature>
<evidence type="ECO:0000256" key="1">
    <source>
        <dbReference type="PIRSR" id="PIRSR000097-1"/>
    </source>
</evidence>
<comment type="caution">
    <text evidence="5">The sequence shown here is derived from an EMBL/GenBank/DDBJ whole genome shotgun (WGS) entry which is preliminary data.</text>
</comment>
<name>A0A7V7TUW6_9HYPH</name>
<protein>
    <submittedName>
        <fullName evidence="5">Aldo/keto reductase</fullName>
    </submittedName>
</protein>
<gene>
    <name evidence="5" type="ORF">F6X38_19685</name>
</gene>
<dbReference type="InterPro" id="IPR036812">
    <property type="entry name" value="NAD(P)_OxRdtase_dom_sf"/>
</dbReference>
<feature type="site" description="Lowers pKa of active site Tyr" evidence="3">
    <location>
        <position position="78"/>
    </location>
</feature>
<feature type="active site" description="Proton donor" evidence="1">
    <location>
        <position position="53"/>
    </location>
</feature>
<dbReference type="Proteomes" id="UP000432089">
    <property type="component" value="Unassembled WGS sequence"/>
</dbReference>
<keyword evidence="6" id="KW-1185">Reference proteome</keyword>
<organism evidence="5 6">
    <name type="scientific">Plantimonas leprariae</name>
    <dbReference type="NCBI Taxonomy" id="2615207"/>
    <lineage>
        <taxon>Bacteria</taxon>
        <taxon>Pseudomonadati</taxon>
        <taxon>Pseudomonadota</taxon>
        <taxon>Alphaproteobacteria</taxon>
        <taxon>Hyphomicrobiales</taxon>
        <taxon>Aurantimonadaceae</taxon>
        <taxon>Plantimonas</taxon>
    </lineage>
</organism>
<dbReference type="SUPFAM" id="SSF51430">
    <property type="entry name" value="NAD(P)-linked oxidoreductase"/>
    <property type="match status" value="1"/>
</dbReference>
<evidence type="ECO:0000313" key="5">
    <source>
        <dbReference type="EMBL" id="KAB0677082.1"/>
    </source>
</evidence>
<evidence type="ECO:0000313" key="6">
    <source>
        <dbReference type="Proteomes" id="UP000432089"/>
    </source>
</evidence>